<gene>
    <name evidence="1" type="ORF">AVEN_175544_1</name>
</gene>
<dbReference type="EMBL" id="BGPR01000217">
    <property type="protein sequence ID" value="GBM05696.1"/>
    <property type="molecule type" value="Genomic_DNA"/>
</dbReference>
<reference evidence="1 2" key="1">
    <citation type="journal article" date="2019" name="Sci. Rep.">
        <title>Orb-weaving spider Araneus ventricosus genome elucidates the spidroin gene catalogue.</title>
        <authorList>
            <person name="Kono N."/>
            <person name="Nakamura H."/>
            <person name="Ohtoshi R."/>
            <person name="Moran D.A.P."/>
            <person name="Shinohara A."/>
            <person name="Yoshida Y."/>
            <person name="Fujiwara M."/>
            <person name="Mori M."/>
            <person name="Tomita M."/>
            <person name="Arakawa K."/>
        </authorList>
    </citation>
    <scope>NUCLEOTIDE SEQUENCE [LARGE SCALE GENOMIC DNA]</scope>
</reference>
<name>A0A4Y2CP59_ARAVE</name>
<keyword evidence="2" id="KW-1185">Reference proteome</keyword>
<evidence type="ECO:0000313" key="1">
    <source>
        <dbReference type="EMBL" id="GBM05696.1"/>
    </source>
</evidence>
<dbReference type="Proteomes" id="UP000499080">
    <property type="component" value="Unassembled WGS sequence"/>
</dbReference>
<evidence type="ECO:0000313" key="2">
    <source>
        <dbReference type="Proteomes" id="UP000499080"/>
    </source>
</evidence>
<sequence length="134" mass="16150">MLVSGQEREFNRGFTGSQANELRYWRQTWRSFWLQTWRLRRQKEFSRKFMNCSLISTRSGKYQEHSRDYHVTSLPLGKSIKASSDTKNESVGVRSAVKLVNWDFERCRKCCDCYLLVICCMFKQLIYESDYYCY</sequence>
<proteinExistence type="predicted"/>
<organism evidence="1 2">
    <name type="scientific">Araneus ventricosus</name>
    <name type="common">Orbweaver spider</name>
    <name type="synonym">Epeira ventricosa</name>
    <dbReference type="NCBI Taxonomy" id="182803"/>
    <lineage>
        <taxon>Eukaryota</taxon>
        <taxon>Metazoa</taxon>
        <taxon>Ecdysozoa</taxon>
        <taxon>Arthropoda</taxon>
        <taxon>Chelicerata</taxon>
        <taxon>Arachnida</taxon>
        <taxon>Araneae</taxon>
        <taxon>Araneomorphae</taxon>
        <taxon>Entelegynae</taxon>
        <taxon>Araneoidea</taxon>
        <taxon>Araneidae</taxon>
        <taxon>Araneus</taxon>
    </lineage>
</organism>
<protein>
    <submittedName>
        <fullName evidence="1">Uncharacterized protein</fullName>
    </submittedName>
</protein>
<accession>A0A4Y2CP59</accession>
<dbReference type="AlphaFoldDB" id="A0A4Y2CP59"/>
<comment type="caution">
    <text evidence="1">The sequence shown here is derived from an EMBL/GenBank/DDBJ whole genome shotgun (WGS) entry which is preliminary data.</text>
</comment>